<reference evidence="2 3" key="1">
    <citation type="submission" date="2022-02" db="EMBL/GenBank/DDBJ databases">
        <title>Draft genome sequence of Mezorhizobium retamae strain IRAMC:0171 isolated from Retama raetam nodules.</title>
        <authorList>
            <person name="Bengaied R."/>
            <person name="Sbissi I."/>
            <person name="Huber K."/>
            <person name="Ghodbane F."/>
            <person name="Nouioui I."/>
            <person name="Tarhouni M."/>
            <person name="Gtari M."/>
        </authorList>
    </citation>
    <scope>NUCLEOTIDE SEQUENCE [LARGE SCALE GENOMIC DNA]</scope>
    <source>
        <strain evidence="2 3">IRAMC:0171</strain>
    </source>
</reference>
<dbReference type="InterPro" id="IPR050765">
    <property type="entry name" value="Riboflavin_Biosynth_HTPR"/>
</dbReference>
<keyword evidence="3" id="KW-1185">Reference proteome</keyword>
<accession>A0ABS9QGD6</accession>
<dbReference type="SUPFAM" id="SSF53597">
    <property type="entry name" value="Dihydrofolate reductase-like"/>
    <property type="match status" value="1"/>
</dbReference>
<evidence type="ECO:0000313" key="2">
    <source>
        <dbReference type="EMBL" id="MCG7506430.1"/>
    </source>
</evidence>
<dbReference type="EMBL" id="JAKREW010000014">
    <property type="protein sequence ID" value="MCG7506430.1"/>
    <property type="molecule type" value="Genomic_DNA"/>
</dbReference>
<name>A0ABS9QGD6_9HYPH</name>
<dbReference type="Proteomes" id="UP001201701">
    <property type="component" value="Unassembled WGS sequence"/>
</dbReference>
<dbReference type="Gene3D" id="3.40.430.10">
    <property type="entry name" value="Dihydrofolate Reductase, subunit A"/>
    <property type="match status" value="1"/>
</dbReference>
<organism evidence="2 3">
    <name type="scientific">Mesorhizobium retamae</name>
    <dbReference type="NCBI Taxonomy" id="2912854"/>
    <lineage>
        <taxon>Bacteria</taxon>
        <taxon>Pseudomonadati</taxon>
        <taxon>Pseudomonadota</taxon>
        <taxon>Alphaproteobacteria</taxon>
        <taxon>Hyphomicrobiales</taxon>
        <taxon>Phyllobacteriaceae</taxon>
        <taxon>Mesorhizobium</taxon>
    </lineage>
</organism>
<evidence type="ECO:0000313" key="3">
    <source>
        <dbReference type="Proteomes" id="UP001201701"/>
    </source>
</evidence>
<proteinExistence type="predicted"/>
<dbReference type="Pfam" id="PF01872">
    <property type="entry name" value="RibD_C"/>
    <property type="match status" value="1"/>
</dbReference>
<dbReference type="PANTHER" id="PTHR38011">
    <property type="entry name" value="DIHYDROFOLATE REDUCTASE FAMILY PROTEIN (AFU_ORTHOLOGUE AFUA_8G06820)"/>
    <property type="match status" value="1"/>
</dbReference>
<feature type="domain" description="Bacterial bifunctional deaminase-reductase C-terminal" evidence="1">
    <location>
        <begin position="2"/>
        <end position="169"/>
    </location>
</feature>
<comment type="caution">
    <text evidence="2">The sequence shown here is derived from an EMBL/GenBank/DDBJ whole genome shotgun (WGS) entry which is preliminary data.</text>
</comment>
<evidence type="ECO:0000259" key="1">
    <source>
        <dbReference type="Pfam" id="PF01872"/>
    </source>
</evidence>
<protein>
    <submittedName>
        <fullName evidence="2">Dihydrofolate reductase family protein</fullName>
    </submittedName>
</protein>
<sequence length="176" mass="19088">MRKVIVTEFISADGIAEVDKLTGVAWNAEMDKFKEDELADSGGMLLGRATYQIFAASWPAETGDFADRFNALPKYVASTTLTELDWKPAAKLEGPLPAAVRQLKESSGGNIYVHGSISLAQQLLHHGLVDRIRLLSYPLVVGQGKPFFAPGERQKLELISAVPFSNGIVALEYAPA</sequence>
<dbReference type="InterPro" id="IPR002734">
    <property type="entry name" value="RibDG_C"/>
</dbReference>
<dbReference type="InterPro" id="IPR024072">
    <property type="entry name" value="DHFR-like_dom_sf"/>
</dbReference>
<dbReference type="RefSeq" id="WP_239366606.1">
    <property type="nucleotide sequence ID" value="NZ_JAKREW010000014.1"/>
</dbReference>
<gene>
    <name evidence="2" type="ORF">L4923_15495</name>
</gene>
<dbReference type="PANTHER" id="PTHR38011:SF2">
    <property type="entry name" value="BIFUNCTIONAL DEAMINASE-REDUCTASE DOMAIN PROTEIN"/>
    <property type="match status" value="1"/>
</dbReference>